<sequence length="330" mass="37948">MSDKFIIRSATIDHHGDYTSLNVLENTLIQLNGEEKIRYLVNHRRDIPPVGYFDNAEIKEVNSVHHLFMEPIAFQNRTSISWDSNLLSEDGGKQISFIKKECNNLFQISVDKNNFSNSNVLNETEDKLNEINEGEIVLELSMRKSIIPDPQVVITFATFYSFLKPLLSKMGEKFAEDISDDLYKTSKSNFKKIISKILESVRILRKDMIPKNKILHTIFEIPGIPYIELHVKSDEVNKIEKGLRPSNLLKVHKKVISLQRQLNISEIHFVLNSKDNWDLSYLITMEGKIIGTKAAFKKRDKLFERIELSPTKALSVGADGVQYKKSPIIR</sequence>
<proteinExistence type="predicted"/>
<name>A0A7Z7PWN5_9FLAO</name>
<evidence type="ECO:0000313" key="1">
    <source>
        <dbReference type="EMBL" id="STD05126.1"/>
    </source>
</evidence>
<reference evidence="1 2" key="1">
    <citation type="submission" date="2018-06" db="EMBL/GenBank/DDBJ databases">
        <authorList>
            <consortium name="Pathogen Informatics"/>
            <person name="Doyle S."/>
        </authorList>
    </citation>
    <scope>NUCLEOTIDE SEQUENCE [LARGE SCALE GENOMIC DNA]</scope>
    <source>
        <strain evidence="1 2">NCTC10588</strain>
    </source>
</reference>
<protein>
    <submittedName>
        <fullName evidence="1">Uncharacterized protein</fullName>
    </submittedName>
</protein>
<evidence type="ECO:0000313" key="2">
    <source>
        <dbReference type="Proteomes" id="UP000254876"/>
    </source>
</evidence>
<gene>
    <name evidence="1" type="ORF">NCTC10588_02216</name>
</gene>
<dbReference type="Proteomes" id="UP000254876">
    <property type="component" value="Unassembled WGS sequence"/>
</dbReference>
<dbReference type="RefSeq" id="WP_115172544.1">
    <property type="nucleotide sequence ID" value="NZ_JACLEQ010000012.1"/>
</dbReference>
<dbReference type="AlphaFoldDB" id="A0A7Z7PWN5"/>
<accession>A0A7Z7PWN5</accession>
<dbReference type="EMBL" id="UFYD01000001">
    <property type="protein sequence ID" value="STD05126.1"/>
    <property type="molecule type" value="Genomic_DNA"/>
</dbReference>
<comment type="caution">
    <text evidence="1">The sequence shown here is derived from an EMBL/GenBank/DDBJ whole genome shotgun (WGS) entry which is preliminary data.</text>
</comment>
<organism evidence="1 2">
    <name type="scientific">Elizabethkingia anophelis</name>
    <dbReference type="NCBI Taxonomy" id="1117645"/>
    <lineage>
        <taxon>Bacteria</taxon>
        <taxon>Pseudomonadati</taxon>
        <taxon>Bacteroidota</taxon>
        <taxon>Flavobacteriia</taxon>
        <taxon>Flavobacteriales</taxon>
        <taxon>Weeksellaceae</taxon>
        <taxon>Elizabethkingia</taxon>
    </lineage>
</organism>